<evidence type="ECO:0000256" key="2">
    <source>
        <dbReference type="ARBA" id="ARBA00006228"/>
    </source>
</evidence>
<feature type="transmembrane region" description="Helical" evidence="8">
    <location>
        <begin position="79"/>
        <end position="103"/>
    </location>
</feature>
<dbReference type="Proteomes" id="UP000198881">
    <property type="component" value="Unassembled WGS sequence"/>
</dbReference>
<proteinExistence type="inferred from homology"/>
<evidence type="ECO:0000313" key="10">
    <source>
        <dbReference type="Proteomes" id="UP000198881"/>
    </source>
</evidence>
<protein>
    <submittedName>
        <fullName evidence="9">Multicomponent Na+:H+ antiporter subunit E</fullName>
    </submittedName>
</protein>
<reference evidence="9 10" key="1">
    <citation type="submission" date="2016-10" db="EMBL/GenBank/DDBJ databases">
        <authorList>
            <person name="de Groot N.N."/>
        </authorList>
    </citation>
    <scope>NUCLEOTIDE SEQUENCE [LARGE SCALE GENOMIC DNA]</scope>
    <source>
        <strain evidence="9 10">CGMCC 1.7054</strain>
    </source>
</reference>
<dbReference type="RefSeq" id="WP_091695821.1">
    <property type="nucleotide sequence ID" value="NZ_FPCG01000003.1"/>
</dbReference>
<evidence type="ECO:0000256" key="6">
    <source>
        <dbReference type="ARBA" id="ARBA00023136"/>
    </source>
</evidence>
<feature type="region of interest" description="Disordered" evidence="7">
    <location>
        <begin position="195"/>
        <end position="214"/>
    </location>
</feature>
<dbReference type="PANTHER" id="PTHR34584:SF1">
    <property type="entry name" value="NA(+)_H(+) ANTIPORTER SUBUNIT E1"/>
    <property type="match status" value="1"/>
</dbReference>
<accession>A0A1I7MJJ5</accession>
<dbReference type="STRING" id="574650.SAMN04487966_103202"/>
<keyword evidence="6 8" id="KW-0472">Membrane</keyword>
<dbReference type="EMBL" id="FPCG01000003">
    <property type="protein sequence ID" value="SFV22101.1"/>
    <property type="molecule type" value="Genomic_DNA"/>
</dbReference>
<evidence type="ECO:0000256" key="3">
    <source>
        <dbReference type="ARBA" id="ARBA00022475"/>
    </source>
</evidence>
<evidence type="ECO:0000256" key="8">
    <source>
        <dbReference type="SAM" id="Phobius"/>
    </source>
</evidence>
<evidence type="ECO:0000313" key="9">
    <source>
        <dbReference type="EMBL" id="SFV22101.1"/>
    </source>
</evidence>
<evidence type="ECO:0000256" key="4">
    <source>
        <dbReference type="ARBA" id="ARBA00022692"/>
    </source>
</evidence>
<sequence>MTDQTRPTAAEASAHQDQDSEDERLSVWSQWPLLIGLALVWGALWQDFSPGVLLMGALYSLVILWFYRLPRVKFSGRINLWYVLVFTARFIGRIITASIAVAWDAISLGPKIVNSVVAVHLRSHDDLIVTLTGHALALIPGSLVIDVDRPSSTLYLHCLDVTNEEEVEHFREEALATEAAIIRAIGSREDLELVREGERGADTRRNRQTEEESA</sequence>
<feature type="region of interest" description="Disordered" evidence="7">
    <location>
        <begin position="1"/>
        <end position="21"/>
    </location>
</feature>
<dbReference type="OrthoDB" id="3556991at2"/>
<dbReference type="AlphaFoldDB" id="A0A1I7MJJ5"/>
<dbReference type="GO" id="GO:0005886">
    <property type="term" value="C:plasma membrane"/>
    <property type="evidence" value="ECO:0007669"/>
    <property type="project" value="UniProtKB-SubCell"/>
</dbReference>
<dbReference type="NCBIfam" id="NF006521">
    <property type="entry name" value="PRK08965.1-5"/>
    <property type="match status" value="1"/>
</dbReference>
<feature type="transmembrane region" description="Helical" evidence="8">
    <location>
        <begin position="25"/>
        <end position="44"/>
    </location>
</feature>
<evidence type="ECO:0000256" key="5">
    <source>
        <dbReference type="ARBA" id="ARBA00022989"/>
    </source>
</evidence>
<organism evidence="9 10">
    <name type="scientific">Micrococcus terreus</name>
    <dbReference type="NCBI Taxonomy" id="574650"/>
    <lineage>
        <taxon>Bacteria</taxon>
        <taxon>Bacillati</taxon>
        <taxon>Actinomycetota</taxon>
        <taxon>Actinomycetes</taxon>
        <taxon>Micrococcales</taxon>
        <taxon>Micrococcaceae</taxon>
        <taxon>Micrococcus</taxon>
    </lineage>
</organism>
<keyword evidence="3" id="KW-1003">Cell membrane</keyword>
<comment type="subcellular location">
    <subcellularLocation>
        <location evidence="1">Cell membrane</location>
        <topology evidence="1">Multi-pass membrane protein</topology>
    </subcellularLocation>
</comment>
<dbReference type="InterPro" id="IPR002758">
    <property type="entry name" value="Cation_antiport_E"/>
</dbReference>
<feature type="transmembrane region" description="Helical" evidence="8">
    <location>
        <begin position="50"/>
        <end position="67"/>
    </location>
</feature>
<evidence type="ECO:0000256" key="1">
    <source>
        <dbReference type="ARBA" id="ARBA00004651"/>
    </source>
</evidence>
<keyword evidence="10" id="KW-1185">Reference proteome</keyword>
<comment type="similarity">
    <text evidence="2">Belongs to the CPA3 antiporters (TC 2.A.63) subunit E family.</text>
</comment>
<keyword evidence="5 8" id="KW-1133">Transmembrane helix</keyword>
<keyword evidence="4 8" id="KW-0812">Transmembrane</keyword>
<dbReference type="Pfam" id="PF01899">
    <property type="entry name" value="MNHE"/>
    <property type="match status" value="1"/>
</dbReference>
<dbReference type="PANTHER" id="PTHR34584">
    <property type="entry name" value="NA(+)/H(+) ANTIPORTER SUBUNIT E1"/>
    <property type="match status" value="1"/>
</dbReference>
<name>A0A1I7MJJ5_9MICC</name>
<dbReference type="GO" id="GO:0008324">
    <property type="term" value="F:monoatomic cation transmembrane transporter activity"/>
    <property type="evidence" value="ECO:0007669"/>
    <property type="project" value="InterPro"/>
</dbReference>
<gene>
    <name evidence="9" type="ORF">SAMN04487966_103202</name>
</gene>
<evidence type="ECO:0000256" key="7">
    <source>
        <dbReference type="SAM" id="MobiDB-lite"/>
    </source>
</evidence>